<sequence>MKVKISIPTSLNEIKLNQYQKFVKIATDNEAGTFLNQKMVQIFCNVDLFVVAKMKQQDLNYAVTKISDLFKKIPELVTKFTLNGTEFGFIPNLNDMSSGEYMDLDGYITDWEDSHKSMAVLYRPIKQRLGNRYLIEDYEGSDKYAEQMLDAPMDVVLSSKVFFWTLGRELLKSTMDFLEQSKPMSLVNKHNLEKDGVGILAYMPYHRAMLEDLMKLPNYPLINA</sequence>
<gene>
    <name evidence="1" type="ORF">UFOVP520_34</name>
</gene>
<protein>
    <submittedName>
        <fullName evidence="1">Uncharacterized protein</fullName>
    </submittedName>
</protein>
<evidence type="ECO:0000313" key="1">
    <source>
        <dbReference type="EMBL" id="CAB4148255.1"/>
    </source>
</evidence>
<organism evidence="1">
    <name type="scientific">uncultured Caudovirales phage</name>
    <dbReference type="NCBI Taxonomy" id="2100421"/>
    <lineage>
        <taxon>Viruses</taxon>
        <taxon>Duplodnaviria</taxon>
        <taxon>Heunggongvirae</taxon>
        <taxon>Uroviricota</taxon>
        <taxon>Caudoviricetes</taxon>
        <taxon>Peduoviridae</taxon>
        <taxon>Maltschvirus</taxon>
        <taxon>Maltschvirus maltsch</taxon>
    </lineage>
</organism>
<reference evidence="1" key="1">
    <citation type="submission" date="2020-04" db="EMBL/GenBank/DDBJ databases">
        <authorList>
            <person name="Chiriac C."/>
            <person name="Salcher M."/>
            <person name="Ghai R."/>
            <person name="Kavagutti S V."/>
        </authorList>
    </citation>
    <scope>NUCLEOTIDE SEQUENCE</scope>
</reference>
<proteinExistence type="predicted"/>
<name>A0A6J5MMF9_9CAUD</name>
<accession>A0A6J5MMF9</accession>
<dbReference type="EMBL" id="LR796495">
    <property type="protein sequence ID" value="CAB4148255.1"/>
    <property type="molecule type" value="Genomic_DNA"/>
</dbReference>